<organism evidence="1 2">
    <name type="scientific">Rhizopus microsporus</name>
    <dbReference type="NCBI Taxonomy" id="58291"/>
    <lineage>
        <taxon>Eukaryota</taxon>
        <taxon>Fungi</taxon>
        <taxon>Fungi incertae sedis</taxon>
        <taxon>Mucoromycota</taxon>
        <taxon>Mucoromycotina</taxon>
        <taxon>Mucoromycetes</taxon>
        <taxon>Mucorales</taxon>
        <taxon>Mucorineae</taxon>
        <taxon>Rhizopodaceae</taxon>
        <taxon>Rhizopus</taxon>
    </lineage>
</organism>
<sequence length="78" mass="9563">MCLSSQRVQMVLKALLSNPSTKAVTRPPQQTYYCFEVYHHQRWWVATSWEHCLIPQDPPVWWFLKIFYFSLYIYNCWT</sequence>
<dbReference type="VEuPathDB" id="FungiDB:BCV72DRAFT_301297"/>
<evidence type="ECO:0000313" key="1">
    <source>
        <dbReference type="EMBL" id="ORE20257.1"/>
    </source>
</evidence>
<dbReference type="Proteomes" id="UP000242381">
    <property type="component" value="Unassembled WGS sequence"/>
</dbReference>
<dbReference type="EMBL" id="KV921297">
    <property type="protein sequence ID" value="ORE20257.1"/>
    <property type="molecule type" value="Genomic_DNA"/>
</dbReference>
<evidence type="ECO:0000313" key="2">
    <source>
        <dbReference type="Proteomes" id="UP000242381"/>
    </source>
</evidence>
<dbReference type="AlphaFoldDB" id="A0A1X0S7G7"/>
<gene>
    <name evidence="1" type="ORF">BCV71DRAFT_176131</name>
</gene>
<name>A0A1X0S7G7_RHIZD</name>
<reference evidence="1 2" key="1">
    <citation type="journal article" date="2016" name="Proc. Natl. Acad. Sci. U.S.A.">
        <title>Lipid metabolic changes in an early divergent fungus govern the establishment of a mutualistic symbiosis with endobacteria.</title>
        <authorList>
            <person name="Lastovetsky O.A."/>
            <person name="Gaspar M.L."/>
            <person name="Mondo S.J."/>
            <person name="LaButti K.M."/>
            <person name="Sandor L."/>
            <person name="Grigoriev I.V."/>
            <person name="Henry S.A."/>
            <person name="Pawlowska T.E."/>
        </authorList>
    </citation>
    <scope>NUCLEOTIDE SEQUENCE [LARGE SCALE GENOMIC DNA]</scope>
    <source>
        <strain evidence="1 2">ATCC 11559</strain>
    </source>
</reference>
<protein>
    <submittedName>
        <fullName evidence="1">Uncharacterized protein</fullName>
    </submittedName>
</protein>
<proteinExistence type="predicted"/>
<accession>A0A1X0S7G7</accession>
<dbReference type="OMA" id="VATSWEH"/>